<dbReference type="PaxDb" id="4081-Solyc02g014850.1.1"/>
<evidence type="ECO:0000313" key="2">
    <source>
        <dbReference type="Proteomes" id="UP000004994"/>
    </source>
</evidence>
<keyword evidence="2" id="KW-1185">Reference proteome</keyword>
<organism evidence="1">
    <name type="scientific">Solanum lycopersicum</name>
    <name type="common">Tomato</name>
    <name type="synonym">Lycopersicon esculentum</name>
    <dbReference type="NCBI Taxonomy" id="4081"/>
    <lineage>
        <taxon>Eukaryota</taxon>
        <taxon>Viridiplantae</taxon>
        <taxon>Streptophyta</taxon>
        <taxon>Embryophyta</taxon>
        <taxon>Tracheophyta</taxon>
        <taxon>Spermatophyta</taxon>
        <taxon>Magnoliopsida</taxon>
        <taxon>eudicotyledons</taxon>
        <taxon>Gunneridae</taxon>
        <taxon>Pentapetalae</taxon>
        <taxon>asterids</taxon>
        <taxon>lamiids</taxon>
        <taxon>Solanales</taxon>
        <taxon>Solanaceae</taxon>
        <taxon>Solanoideae</taxon>
        <taxon>Solaneae</taxon>
        <taxon>Solanum</taxon>
        <taxon>Solanum subgen. Lycopersicon</taxon>
    </lineage>
</organism>
<sequence length="66" mass="8243">MEDYHLSRGQECLARIKELLRWWQQWWFRGYDFIYWFNNCALINCPSELMKRNSIRLDRLGDKCPQ</sequence>
<dbReference type="AlphaFoldDB" id="K4B4T4"/>
<protein>
    <submittedName>
        <fullName evidence="1">Uncharacterized protein</fullName>
    </submittedName>
</protein>
<dbReference type="InParanoid" id="K4B4T4"/>
<name>K4B4T4_SOLLC</name>
<dbReference type="Proteomes" id="UP000004994">
    <property type="component" value="Chromosome 2"/>
</dbReference>
<reference evidence="1" key="1">
    <citation type="journal article" date="2012" name="Nature">
        <title>The tomato genome sequence provides insights into fleshy fruit evolution.</title>
        <authorList>
            <consortium name="Tomato Genome Consortium"/>
        </authorList>
    </citation>
    <scope>NUCLEOTIDE SEQUENCE [LARGE SCALE GENOMIC DNA]</scope>
    <source>
        <strain evidence="1">cv. Heinz 1706</strain>
    </source>
</reference>
<dbReference type="HOGENOM" id="CLU_2836114_0_0_1"/>
<evidence type="ECO:0000313" key="1">
    <source>
        <dbReference type="EnsemblPlants" id="Solyc02g014850.1.1"/>
    </source>
</evidence>
<dbReference type="Gramene" id="Solyc02g014850.1.1">
    <property type="protein sequence ID" value="Solyc02g014850.1.1"/>
    <property type="gene ID" value="Solyc02g014850.1"/>
</dbReference>
<dbReference type="EnsemblPlants" id="Solyc02g014850.1.1">
    <property type="protein sequence ID" value="Solyc02g014850.1.1"/>
    <property type="gene ID" value="Solyc02g014850.1"/>
</dbReference>
<accession>K4B4T4</accession>
<proteinExistence type="predicted"/>
<reference evidence="1" key="2">
    <citation type="submission" date="2015-06" db="UniProtKB">
        <authorList>
            <consortium name="EnsemblPlants"/>
        </authorList>
    </citation>
    <scope>IDENTIFICATION</scope>
    <source>
        <strain evidence="1">cv. Heinz 1706</strain>
    </source>
</reference>